<keyword evidence="4" id="KW-1185">Reference proteome</keyword>
<evidence type="ECO:0000313" key="4">
    <source>
        <dbReference type="Proteomes" id="UP001302274"/>
    </source>
</evidence>
<comment type="caution">
    <text evidence="3">The sequence shown here is derived from an EMBL/GenBank/DDBJ whole genome shotgun (WGS) entry which is preliminary data.</text>
</comment>
<dbReference type="InterPro" id="IPR012347">
    <property type="entry name" value="Ferritin-like"/>
</dbReference>
<proteinExistence type="predicted"/>
<evidence type="ECO:0000259" key="2">
    <source>
        <dbReference type="Pfam" id="PF13628"/>
    </source>
</evidence>
<dbReference type="Proteomes" id="UP001302274">
    <property type="component" value="Unassembled WGS sequence"/>
</dbReference>
<keyword evidence="1" id="KW-0732">Signal</keyword>
<dbReference type="RefSeq" id="WP_323576585.1">
    <property type="nucleotide sequence ID" value="NZ_JAYGJQ010000002.1"/>
</dbReference>
<gene>
    <name evidence="3" type="ORF">SHI21_10900</name>
</gene>
<feature type="chain" id="PRO_5046394024" evidence="1">
    <location>
        <begin position="23"/>
        <end position="171"/>
    </location>
</feature>
<accession>A0ABU5VVT6</accession>
<feature type="signal peptide" evidence="1">
    <location>
        <begin position="1"/>
        <end position="22"/>
    </location>
</feature>
<dbReference type="InterPro" id="IPR025419">
    <property type="entry name" value="DUF4142"/>
</dbReference>
<evidence type="ECO:0000256" key="1">
    <source>
        <dbReference type="SAM" id="SignalP"/>
    </source>
</evidence>
<name>A0ABU5VVT6_9BACT</name>
<dbReference type="Gene3D" id="1.20.1260.10">
    <property type="match status" value="1"/>
</dbReference>
<sequence length="171" mass="19461">MKIRFTLLTLTLTSIISFAAHAQAINDHQIAEVMEEANDAEIDAAKLAKKETKNKEVRDFANHMIAEHEKNLKETKKIAKKNDIDTKDSAMSEALEADAKAKRKMLKEQKGVAFDKMYMEQQVSMHTQLLNDLDSKFIPSAANPEFKTHLQATREHVSKHLEMAKELQTKL</sequence>
<dbReference type="Pfam" id="PF13628">
    <property type="entry name" value="DUF4142"/>
    <property type="match status" value="1"/>
</dbReference>
<feature type="domain" description="DUF4142" evidence="2">
    <location>
        <begin position="26"/>
        <end position="167"/>
    </location>
</feature>
<organism evidence="3 4">
    <name type="scientific">Bacteriovorax antarcticus</name>
    <dbReference type="NCBI Taxonomy" id="3088717"/>
    <lineage>
        <taxon>Bacteria</taxon>
        <taxon>Pseudomonadati</taxon>
        <taxon>Bdellovibrionota</taxon>
        <taxon>Bacteriovoracia</taxon>
        <taxon>Bacteriovoracales</taxon>
        <taxon>Bacteriovoracaceae</taxon>
        <taxon>Bacteriovorax</taxon>
    </lineage>
</organism>
<dbReference type="PANTHER" id="PTHR38593">
    <property type="entry name" value="BLR2558 PROTEIN"/>
    <property type="match status" value="1"/>
</dbReference>
<protein>
    <submittedName>
        <fullName evidence="3">DUF4142 domain-containing protein</fullName>
    </submittedName>
</protein>
<dbReference type="PANTHER" id="PTHR38593:SF1">
    <property type="entry name" value="BLR2558 PROTEIN"/>
    <property type="match status" value="1"/>
</dbReference>
<reference evidence="3 4" key="1">
    <citation type="submission" date="2023-11" db="EMBL/GenBank/DDBJ databases">
        <title>A Novel Polar Bacteriovorax (B. antarcticus) Isolated from the Biocrust in Antarctica.</title>
        <authorList>
            <person name="Mun W."/>
            <person name="Choi S.Y."/>
            <person name="Mitchell R.J."/>
        </authorList>
    </citation>
    <scope>NUCLEOTIDE SEQUENCE [LARGE SCALE GENOMIC DNA]</scope>
    <source>
        <strain evidence="3 4">PP10</strain>
    </source>
</reference>
<dbReference type="EMBL" id="JAYGJQ010000002">
    <property type="protein sequence ID" value="MEA9356717.1"/>
    <property type="molecule type" value="Genomic_DNA"/>
</dbReference>
<evidence type="ECO:0000313" key="3">
    <source>
        <dbReference type="EMBL" id="MEA9356717.1"/>
    </source>
</evidence>